<evidence type="ECO:0000256" key="3">
    <source>
        <dbReference type="SAM" id="Phobius"/>
    </source>
</evidence>
<keyword evidence="1" id="KW-0560">Oxidoreductase</keyword>
<dbReference type="AlphaFoldDB" id="A0A8G1RWU9"/>
<comment type="similarity">
    <text evidence="2">Belongs to the NAD(P)-dependent epimerase/dehydratase family. Dihydroflavonol-4-reductase subfamily.</text>
</comment>
<evidence type="ECO:0000256" key="1">
    <source>
        <dbReference type="ARBA" id="ARBA00023002"/>
    </source>
</evidence>
<dbReference type="Pfam" id="PF01370">
    <property type="entry name" value="Epimerase"/>
    <property type="match status" value="1"/>
</dbReference>
<dbReference type="InterPro" id="IPR050425">
    <property type="entry name" value="NAD(P)_dehydrat-like"/>
</dbReference>
<dbReference type="InterPro" id="IPR001509">
    <property type="entry name" value="Epimerase_deHydtase"/>
</dbReference>
<dbReference type="SUPFAM" id="SSF51735">
    <property type="entry name" value="NAD(P)-binding Rossmann-fold domains"/>
    <property type="match status" value="1"/>
</dbReference>
<dbReference type="PANTHER" id="PTHR10366">
    <property type="entry name" value="NAD DEPENDENT EPIMERASE/DEHYDRATASE"/>
    <property type="match status" value="1"/>
</dbReference>
<keyword evidence="3" id="KW-0472">Membrane</keyword>
<evidence type="ECO:0000256" key="2">
    <source>
        <dbReference type="ARBA" id="ARBA00023445"/>
    </source>
</evidence>
<sequence length="349" mass="37959">MSRFIDHSRDLAIPLGSLVLVTGISGMIAIHIADEALRAGFRVRGTVRTAARAHEVRSLLPSPDLEIVLVPEMGAKGAYDAALADVAAVIHCASITNFSPDADSVIPTTVNALVGLLEGALLHPSVKRVVFTSTSGAASKPRPGVQFAINRESWNQEAVELVERVASEEERSKMGFEWGYQVYVASKVKAERAAWRFVAERNPPFVVNVINPAMNWGKVMGSMGVSGLHVQSVLNGRIPPIPSVYMVDTIDDARIHIAAAIDVTVANERIFACDEPFTWGRVVDIIQRVLPDAMLPRADPGQLVDLSTVDNTLGARLLTRWWGQAGYKGLEQTVRETVEMCLERGSYSH</sequence>
<gene>
    <name evidence="5" type="ORF">BO72DRAFT_525460</name>
</gene>
<dbReference type="RefSeq" id="XP_040804227.1">
    <property type="nucleotide sequence ID" value="XM_040949954.1"/>
</dbReference>
<dbReference type="GeneID" id="63867289"/>
<dbReference type="GO" id="GO:0016616">
    <property type="term" value="F:oxidoreductase activity, acting on the CH-OH group of donors, NAD or NADP as acceptor"/>
    <property type="evidence" value="ECO:0007669"/>
    <property type="project" value="TreeGrafter"/>
</dbReference>
<feature type="domain" description="NAD-dependent epimerase/dehydratase" evidence="4">
    <location>
        <begin position="19"/>
        <end position="143"/>
    </location>
</feature>
<organism evidence="5 6">
    <name type="scientific">Aspergillus fijiensis CBS 313.89</name>
    <dbReference type="NCBI Taxonomy" id="1448319"/>
    <lineage>
        <taxon>Eukaryota</taxon>
        <taxon>Fungi</taxon>
        <taxon>Dikarya</taxon>
        <taxon>Ascomycota</taxon>
        <taxon>Pezizomycotina</taxon>
        <taxon>Eurotiomycetes</taxon>
        <taxon>Eurotiomycetidae</taxon>
        <taxon>Eurotiales</taxon>
        <taxon>Aspergillaceae</taxon>
        <taxon>Aspergillus</taxon>
    </lineage>
</organism>
<dbReference type="PANTHER" id="PTHR10366:SF562">
    <property type="entry name" value="ALDEHYDE REDUCTASE II (AFU_ORTHOLOGUE AFUA_1G11360)"/>
    <property type="match status" value="1"/>
</dbReference>
<feature type="transmembrane region" description="Helical" evidence="3">
    <location>
        <begin position="12"/>
        <end position="33"/>
    </location>
</feature>
<reference evidence="5 6" key="1">
    <citation type="submission" date="2018-02" db="EMBL/GenBank/DDBJ databases">
        <title>The genomes of Aspergillus section Nigri reveals drivers in fungal speciation.</title>
        <authorList>
            <consortium name="DOE Joint Genome Institute"/>
            <person name="Vesth T.C."/>
            <person name="Nybo J."/>
            <person name="Theobald S."/>
            <person name="Brandl J."/>
            <person name="Frisvad J.C."/>
            <person name="Nielsen K.F."/>
            <person name="Lyhne E.K."/>
            <person name="Kogle M.E."/>
            <person name="Kuo A."/>
            <person name="Riley R."/>
            <person name="Clum A."/>
            <person name="Nolan M."/>
            <person name="Lipzen A."/>
            <person name="Salamov A."/>
            <person name="Henrissat B."/>
            <person name="Wiebenga A."/>
            <person name="De vries R.P."/>
            <person name="Grigoriev I.V."/>
            <person name="Mortensen U.H."/>
            <person name="Andersen M.R."/>
            <person name="Baker S.E."/>
        </authorList>
    </citation>
    <scope>NUCLEOTIDE SEQUENCE [LARGE SCALE GENOMIC DNA]</scope>
    <source>
        <strain evidence="5 6">CBS 313.89</strain>
    </source>
</reference>
<name>A0A8G1RWU9_9EURO</name>
<evidence type="ECO:0000313" key="6">
    <source>
        <dbReference type="Proteomes" id="UP000249789"/>
    </source>
</evidence>
<proteinExistence type="inferred from homology"/>
<dbReference type="Gene3D" id="3.40.50.720">
    <property type="entry name" value="NAD(P)-binding Rossmann-like Domain"/>
    <property type="match status" value="1"/>
</dbReference>
<dbReference type="EMBL" id="KZ824630">
    <property type="protein sequence ID" value="RAK80217.1"/>
    <property type="molecule type" value="Genomic_DNA"/>
</dbReference>
<keyword evidence="6" id="KW-1185">Reference proteome</keyword>
<keyword evidence="3" id="KW-0812">Transmembrane</keyword>
<keyword evidence="3" id="KW-1133">Transmembrane helix</keyword>
<evidence type="ECO:0000313" key="5">
    <source>
        <dbReference type="EMBL" id="RAK80217.1"/>
    </source>
</evidence>
<dbReference type="VEuPathDB" id="FungiDB:BO72DRAFT_525460"/>
<dbReference type="InterPro" id="IPR036291">
    <property type="entry name" value="NAD(P)-bd_dom_sf"/>
</dbReference>
<dbReference type="OrthoDB" id="2735536at2759"/>
<protein>
    <submittedName>
        <fullName evidence="5">NAD(P)-binding protein</fullName>
    </submittedName>
</protein>
<accession>A0A8G1RWU9</accession>
<evidence type="ECO:0000259" key="4">
    <source>
        <dbReference type="Pfam" id="PF01370"/>
    </source>
</evidence>
<dbReference type="Proteomes" id="UP000249789">
    <property type="component" value="Unassembled WGS sequence"/>
</dbReference>